<keyword evidence="4" id="KW-1185">Reference proteome</keyword>
<organism evidence="2">
    <name type="scientific">Gaeumannomyces tritici (strain R3-111a-1)</name>
    <name type="common">Wheat and barley take-all root rot fungus</name>
    <name type="synonym">Gaeumannomyces graminis var. tritici</name>
    <dbReference type="NCBI Taxonomy" id="644352"/>
    <lineage>
        <taxon>Eukaryota</taxon>
        <taxon>Fungi</taxon>
        <taxon>Dikarya</taxon>
        <taxon>Ascomycota</taxon>
        <taxon>Pezizomycotina</taxon>
        <taxon>Sordariomycetes</taxon>
        <taxon>Sordariomycetidae</taxon>
        <taxon>Magnaporthales</taxon>
        <taxon>Magnaporthaceae</taxon>
        <taxon>Gaeumannomyces</taxon>
    </lineage>
</organism>
<dbReference type="EnsemblFungi" id="EJT81651">
    <property type="protein sequence ID" value="EJT81651"/>
    <property type="gene ID" value="GGTG_01629"/>
</dbReference>
<evidence type="ECO:0000313" key="2">
    <source>
        <dbReference type="EMBL" id="EJT81651.1"/>
    </source>
</evidence>
<reference evidence="3" key="5">
    <citation type="submission" date="2018-04" db="UniProtKB">
        <authorList>
            <consortium name="EnsemblFungi"/>
        </authorList>
    </citation>
    <scope>IDENTIFICATION</scope>
    <source>
        <strain evidence="3">R3-111a-1</strain>
    </source>
</reference>
<dbReference type="GeneID" id="20342087"/>
<reference evidence="4" key="1">
    <citation type="submission" date="2010-07" db="EMBL/GenBank/DDBJ databases">
        <title>The genome sequence of Gaeumannomyces graminis var. tritici strain R3-111a-1.</title>
        <authorList>
            <consortium name="The Broad Institute Genome Sequencing Platform"/>
            <person name="Ma L.-J."/>
            <person name="Dead R."/>
            <person name="Young S."/>
            <person name="Zeng Q."/>
            <person name="Koehrsen M."/>
            <person name="Alvarado L."/>
            <person name="Berlin A."/>
            <person name="Chapman S.B."/>
            <person name="Chen Z."/>
            <person name="Freedman E."/>
            <person name="Gellesch M."/>
            <person name="Goldberg J."/>
            <person name="Griggs A."/>
            <person name="Gujja S."/>
            <person name="Heilman E.R."/>
            <person name="Heiman D."/>
            <person name="Hepburn T."/>
            <person name="Howarth C."/>
            <person name="Jen D."/>
            <person name="Larson L."/>
            <person name="Mehta T."/>
            <person name="Neiman D."/>
            <person name="Pearson M."/>
            <person name="Roberts A."/>
            <person name="Saif S."/>
            <person name="Shea T."/>
            <person name="Shenoy N."/>
            <person name="Sisk P."/>
            <person name="Stolte C."/>
            <person name="Sykes S."/>
            <person name="Walk T."/>
            <person name="White J."/>
            <person name="Yandava C."/>
            <person name="Haas B."/>
            <person name="Nusbaum C."/>
            <person name="Birren B."/>
        </authorList>
    </citation>
    <scope>NUCLEOTIDE SEQUENCE [LARGE SCALE GENOMIC DNA]</scope>
    <source>
        <strain evidence="4">R3-111a-1</strain>
    </source>
</reference>
<protein>
    <submittedName>
        <fullName evidence="2 3">Uncharacterized protein</fullName>
    </submittedName>
</protein>
<dbReference type="HOGENOM" id="CLU_2776058_0_0_1"/>
<evidence type="ECO:0000313" key="3">
    <source>
        <dbReference type="EnsemblFungi" id="EJT81651"/>
    </source>
</evidence>
<gene>
    <name evidence="3" type="primary">20342087</name>
    <name evidence="2" type="ORF">GGTG_01629</name>
</gene>
<reference evidence="2" key="2">
    <citation type="submission" date="2010-07" db="EMBL/GenBank/DDBJ databases">
        <authorList>
            <consortium name="The Broad Institute Genome Sequencing Platform"/>
            <consortium name="Broad Institute Genome Sequencing Center for Infectious Disease"/>
            <person name="Ma L.-J."/>
            <person name="Dead R."/>
            <person name="Young S."/>
            <person name="Zeng Q."/>
            <person name="Koehrsen M."/>
            <person name="Alvarado L."/>
            <person name="Berlin A."/>
            <person name="Chapman S.B."/>
            <person name="Chen Z."/>
            <person name="Freedman E."/>
            <person name="Gellesch M."/>
            <person name="Goldberg J."/>
            <person name="Griggs A."/>
            <person name="Gujja S."/>
            <person name="Heilman E.R."/>
            <person name="Heiman D."/>
            <person name="Hepburn T."/>
            <person name="Howarth C."/>
            <person name="Jen D."/>
            <person name="Larson L."/>
            <person name="Mehta T."/>
            <person name="Neiman D."/>
            <person name="Pearson M."/>
            <person name="Roberts A."/>
            <person name="Saif S."/>
            <person name="Shea T."/>
            <person name="Shenoy N."/>
            <person name="Sisk P."/>
            <person name="Stolte C."/>
            <person name="Sykes S."/>
            <person name="Walk T."/>
            <person name="White J."/>
            <person name="Yandava C."/>
            <person name="Haas B."/>
            <person name="Nusbaum C."/>
            <person name="Birren B."/>
        </authorList>
    </citation>
    <scope>NUCLEOTIDE SEQUENCE</scope>
    <source>
        <strain evidence="2">R3-111a-1</strain>
    </source>
</reference>
<dbReference type="Proteomes" id="UP000006039">
    <property type="component" value="Unassembled WGS sequence"/>
</dbReference>
<dbReference type="RefSeq" id="XP_009217660.1">
    <property type="nucleotide sequence ID" value="XM_009219396.1"/>
</dbReference>
<accession>J3NK47</accession>
<feature type="region of interest" description="Disordered" evidence="1">
    <location>
        <begin position="1"/>
        <end position="69"/>
    </location>
</feature>
<dbReference type="AlphaFoldDB" id="J3NK47"/>
<dbReference type="EMBL" id="GL385395">
    <property type="protein sequence ID" value="EJT81651.1"/>
    <property type="molecule type" value="Genomic_DNA"/>
</dbReference>
<evidence type="ECO:0000313" key="4">
    <source>
        <dbReference type="Proteomes" id="UP000006039"/>
    </source>
</evidence>
<sequence>MDKHRRPAPPRGACPVPRGTVVTQISGGGGQAERPTTRRGSTAGGGRSGVGPTTVRDDHIPIPDLGSSR</sequence>
<proteinExistence type="predicted"/>
<dbReference type="VEuPathDB" id="FungiDB:GGTG_01629"/>
<reference evidence="2" key="3">
    <citation type="submission" date="2010-09" db="EMBL/GenBank/DDBJ databases">
        <title>Annotation of Gaeumannomyces graminis var. tritici R3-111a-1.</title>
        <authorList>
            <consortium name="The Broad Institute Genome Sequencing Platform"/>
            <person name="Ma L.-J."/>
            <person name="Dead R."/>
            <person name="Young S.K."/>
            <person name="Zeng Q."/>
            <person name="Gargeya S."/>
            <person name="Fitzgerald M."/>
            <person name="Haas B."/>
            <person name="Abouelleil A."/>
            <person name="Alvarado L."/>
            <person name="Arachchi H.M."/>
            <person name="Berlin A."/>
            <person name="Brown A."/>
            <person name="Chapman S.B."/>
            <person name="Chen Z."/>
            <person name="Dunbar C."/>
            <person name="Freedman E."/>
            <person name="Gearin G."/>
            <person name="Gellesch M."/>
            <person name="Goldberg J."/>
            <person name="Griggs A."/>
            <person name="Gujja S."/>
            <person name="Heiman D."/>
            <person name="Howarth C."/>
            <person name="Larson L."/>
            <person name="Lui A."/>
            <person name="MacDonald P.J.P."/>
            <person name="Mehta T."/>
            <person name="Montmayeur A."/>
            <person name="Murphy C."/>
            <person name="Neiman D."/>
            <person name="Pearson M."/>
            <person name="Priest M."/>
            <person name="Roberts A."/>
            <person name="Saif S."/>
            <person name="Shea T."/>
            <person name="Shenoy N."/>
            <person name="Sisk P."/>
            <person name="Stolte C."/>
            <person name="Sykes S."/>
            <person name="Yandava C."/>
            <person name="Wortman J."/>
            <person name="Nusbaum C."/>
            <person name="Birren B."/>
        </authorList>
    </citation>
    <scope>NUCLEOTIDE SEQUENCE</scope>
    <source>
        <strain evidence="2">R3-111a-1</strain>
    </source>
</reference>
<name>J3NK47_GAET3</name>
<reference evidence="3" key="4">
    <citation type="journal article" date="2015" name="G3 (Bethesda)">
        <title>Genome sequences of three phytopathogenic species of the Magnaporthaceae family of fungi.</title>
        <authorList>
            <person name="Okagaki L.H."/>
            <person name="Nunes C.C."/>
            <person name="Sailsbery J."/>
            <person name="Clay B."/>
            <person name="Brown D."/>
            <person name="John T."/>
            <person name="Oh Y."/>
            <person name="Young N."/>
            <person name="Fitzgerald M."/>
            <person name="Haas B.J."/>
            <person name="Zeng Q."/>
            <person name="Young S."/>
            <person name="Adiconis X."/>
            <person name="Fan L."/>
            <person name="Levin J.Z."/>
            <person name="Mitchell T.K."/>
            <person name="Okubara P.A."/>
            <person name="Farman M.L."/>
            <person name="Kohn L.M."/>
            <person name="Birren B."/>
            <person name="Ma L.-J."/>
            <person name="Dean R.A."/>
        </authorList>
    </citation>
    <scope>NUCLEOTIDE SEQUENCE</scope>
    <source>
        <strain evidence="3">R3-111a-1</strain>
    </source>
</reference>
<evidence type="ECO:0000256" key="1">
    <source>
        <dbReference type="SAM" id="MobiDB-lite"/>
    </source>
</evidence>